<organism evidence="1 2">
    <name type="scientific">Thiomicrorhabdus lithotrophica</name>
    <dbReference type="NCBI Taxonomy" id="2949997"/>
    <lineage>
        <taxon>Bacteria</taxon>
        <taxon>Pseudomonadati</taxon>
        <taxon>Pseudomonadota</taxon>
        <taxon>Gammaproteobacteria</taxon>
        <taxon>Thiotrichales</taxon>
        <taxon>Piscirickettsiaceae</taxon>
        <taxon>Thiomicrorhabdus</taxon>
    </lineage>
</organism>
<dbReference type="Proteomes" id="UP001222275">
    <property type="component" value="Chromosome"/>
</dbReference>
<dbReference type="RefSeq" id="WP_275595721.1">
    <property type="nucleotide sequence ID" value="NZ_CP102381.1"/>
</dbReference>
<reference evidence="1 2" key="1">
    <citation type="submission" date="2022-06" db="EMBL/GenBank/DDBJ databases">
        <title>Thiomicrohabdus sp. nov, an obligately chemolithoautotrophic, sulfur-oxidizing bacterium isolated from beach of Guanyin Mountain. Amoy.</title>
        <authorList>
            <person name="Zhu H."/>
        </authorList>
    </citation>
    <scope>NUCLEOTIDE SEQUENCE [LARGE SCALE GENOMIC DNA]</scope>
    <source>
        <strain evidence="1 2">XGS-01</strain>
    </source>
</reference>
<protein>
    <submittedName>
        <fullName evidence="1">Uncharacterized protein</fullName>
    </submittedName>
</protein>
<accession>A0ABY8CBW4</accession>
<dbReference type="EMBL" id="CP102381">
    <property type="protein sequence ID" value="WEJ63464.1"/>
    <property type="molecule type" value="Genomic_DNA"/>
</dbReference>
<evidence type="ECO:0000313" key="1">
    <source>
        <dbReference type="EMBL" id="WEJ63464.1"/>
    </source>
</evidence>
<keyword evidence="2" id="KW-1185">Reference proteome</keyword>
<sequence length="253" mass="29288">MILYFLKNQFDHSPSKLKFQFIAGLLLSASLSAAYAENQLIENPPKESEFISDSWVVKYQANDFTDEITNATVLYIPKNYGEQAAIQLRCKPFFTNFSLQYTEQEKNLLDDGELPNASAKFAKHGYIYDDKQSLKVTIEDDYENYDVSVGGQNKHLTNLFKTENKIQPGLLGMSFFYSFTFQEMPSFRPGKTPDDARDFFEQINQAVKNGQTVKFTLESNQDLVRKFEWNTQRMNAFVPQEVMDFCLTNRKLK</sequence>
<gene>
    <name evidence="1" type="ORF">NR989_04230</name>
</gene>
<proteinExistence type="predicted"/>
<name>A0ABY8CBW4_9GAMM</name>
<evidence type="ECO:0000313" key="2">
    <source>
        <dbReference type="Proteomes" id="UP001222275"/>
    </source>
</evidence>